<protein>
    <submittedName>
        <fullName evidence="2">Glutamate racemase</fullName>
    </submittedName>
</protein>
<keyword evidence="1" id="KW-0413">Isomerase</keyword>
<dbReference type="InterPro" id="IPR015942">
    <property type="entry name" value="Asp/Glu/hydantoin_racemase"/>
</dbReference>
<dbReference type="PANTHER" id="PTHR21198">
    <property type="entry name" value="GLUTAMATE RACEMASE"/>
    <property type="match status" value="1"/>
</dbReference>
<accession>A0A6N9H4L4</accession>
<dbReference type="GO" id="GO:0008881">
    <property type="term" value="F:glutamate racemase activity"/>
    <property type="evidence" value="ECO:0007669"/>
    <property type="project" value="TreeGrafter"/>
</dbReference>
<dbReference type="InterPro" id="IPR001920">
    <property type="entry name" value="Asp/Glu_race"/>
</dbReference>
<dbReference type="EMBL" id="WWEQ01000006">
    <property type="protein sequence ID" value="MYM18875.1"/>
    <property type="molecule type" value="Genomic_DNA"/>
</dbReference>
<dbReference type="GO" id="GO:0009252">
    <property type="term" value="P:peptidoglycan biosynthetic process"/>
    <property type="evidence" value="ECO:0007669"/>
    <property type="project" value="TreeGrafter"/>
</dbReference>
<dbReference type="SUPFAM" id="SSF53681">
    <property type="entry name" value="Aspartate/glutamate racemase"/>
    <property type="match status" value="2"/>
</dbReference>
<gene>
    <name evidence="2" type="ORF">GSY69_02475</name>
</gene>
<evidence type="ECO:0000313" key="2">
    <source>
        <dbReference type="EMBL" id="MYM18875.1"/>
    </source>
</evidence>
<dbReference type="InterPro" id="IPR018187">
    <property type="entry name" value="Asp/Glu_racemase_AS_1"/>
</dbReference>
<dbReference type="Pfam" id="PF01177">
    <property type="entry name" value="Asp_Glu_race"/>
    <property type="match status" value="1"/>
</dbReference>
<dbReference type="RefSeq" id="WP_160952316.1">
    <property type="nucleotide sequence ID" value="NZ_WWEQ01000006.1"/>
</dbReference>
<dbReference type="PROSITE" id="PS00924">
    <property type="entry name" value="ASP_GLU_RACEMASE_2"/>
    <property type="match status" value="1"/>
</dbReference>
<evidence type="ECO:0000313" key="3">
    <source>
        <dbReference type="Proteomes" id="UP000469215"/>
    </source>
</evidence>
<organism evidence="2 3">
    <name type="scientific">Brevibacterium rongguiense</name>
    <dbReference type="NCBI Taxonomy" id="2695267"/>
    <lineage>
        <taxon>Bacteria</taxon>
        <taxon>Bacillati</taxon>
        <taxon>Actinomycetota</taxon>
        <taxon>Actinomycetes</taxon>
        <taxon>Micrococcales</taxon>
        <taxon>Brevibacteriaceae</taxon>
        <taxon>Brevibacterium</taxon>
    </lineage>
</organism>
<reference evidence="2 3" key="1">
    <citation type="submission" date="2020-01" db="EMBL/GenBank/DDBJ databases">
        <authorList>
            <person name="Deng T."/>
        </authorList>
    </citation>
    <scope>NUCLEOTIDE SEQUENCE [LARGE SCALE GENOMIC DNA]</scope>
    <source>
        <strain evidence="2 3">5221</strain>
    </source>
</reference>
<dbReference type="PANTHER" id="PTHR21198:SF2">
    <property type="entry name" value="GLUTAMATE RACEMASE"/>
    <property type="match status" value="1"/>
</dbReference>
<dbReference type="AlphaFoldDB" id="A0A6N9H4L4"/>
<dbReference type="Proteomes" id="UP000469215">
    <property type="component" value="Unassembled WGS sequence"/>
</dbReference>
<keyword evidence="3" id="KW-1185">Reference proteome</keyword>
<name>A0A6N9H4L4_9MICO</name>
<sequence>MRRTRVGLIDSGLGLVSFAAALHRAAPGLDLLLATDPEHMPYGALEPAQVQERVLASARALEPWAPDALVLACNTASVHALAALRAHAEPEVPVIGTVPAIKSAARASEARGGAPFAVWATSATTASAYQRELISAFAGSTPVASVACAGLAQAIERADDAAIDTAIDAAAAATPAHIDSIVLGCTHYGLVAERIRARRPQTAHLYDSPAAVAAQTLARLGRGAPGAAGGPGGRILAVLASGRPAGLPRALEAYPAGRELLRIAPEQHT</sequence>
<dbReference type="InterPro" id="IPR033134">
    <property type="entry name" value="Asp/Glu_racemase_AS_2"/>
</dbReference>
<evidence type="ECO:0000256" key="1">
    <source>
        <dbReference type="ARBA" id="ARBA00023235"/>
    </source>
</evidence>
<comment type="caution">
    <text evidence="2">The sequence shown here is derived from an EMBL/GenBank/DDBJ whole genome shotgun (WGS) entry which is preliminary data.</text>
</comment>
<proteinExistence type="predicted"/>
<dbReference type="Gene3D" id="3.40.50.1860">
    <property type="match status" value="2"/>
</dbReference>
<dbReference type="PROSITE" id="PS00923">
    <property type="entry name" value="ASP_GLU_RACEMASE_1"/>
    <property type="match status" value="1"/>
</dbReference>